<dbReference type="PANTHER" id="PTHR10434:SF11">
    <property type="entry name" value="1-ACYL-SN-GLYCEROL-3-PHOSPHATE ACYLTRANSFERASE"/>
    <property type="match status" value="1"/>
</dbReference>
<dbReference type="InterPro" id="IPR002123">
    <property type="entry name" value="Plipid/glycerol_acylTrfase"/>
</dbReference>
<dbReference type="OrthoDB" id="202234at2759"/>
<comment type="caution">
    <text evidence="8">The sequence shown here is derived from an EMBL/GenBank/DDBJ whole genome shotgun (WGS) entry which is preliminary data.</text>
</comment>
<name>A0A8J2P3Y5_9HEXA</name>
<keyword evidence="6" id="KW-0472">Membrane</keyword>
<dbReference type="Proteomes" id="UP000708208">
    <property type="component" value="Unassembled WGS sequence"/>
</dbReference>
<dbReference type="PANTHER" id="PTHR10434">
    <property type="entry name" value="1-ACYL-SN-GLYCEROL-3-PHOSPHATE ACYLTRANSFERASE"/>
    <property type="match status" value="1"/>
</dbReference>
<dbReference type="SMART" id="SM00563">
    <property type="entry name" value="PlsC"/>
    <property type="match status" value="1"/>
</dbReference>
<keyword evidence="5" id="KW-0444">Lipid biosynthesis</keyword>
<keyword evidence="5" id="KW-1208">Phospholipid metabolism</keyword>
<feature type="domain" description="Phospholipid/glycerol acyltransferase" evidence="7">
    <location>
        <begin position="98"/>
        <end position="215"/>
    </location>
</feature>
<feature type="transmembrane region" description="Helical" evidence="6">
    <location>
        <begin position="6"/>
        <end position="26"/>
    </location>
</feature>
<dbReference type="InterPro" id="IPR004552">
    <property type="entry name" value="AGP_acyltrans"/>
</dbReference>
<dbReference type="NCBIfam" id="TIGR00530">
    <property type="entry name" value="AGP_acyltrn"/>
    <property type="match status" value="1"/>
</dbReference>
<keyword evidence="3 5" id="KW-0808">Transferase</keyword>
<comment type="domain">
    <text evidence="5">The HXXXXD motif is essential for acyltransferase activity and may constitute the binding site for the phosphate moiety of the glycerol-3-phosphate.</text>
</comment>
<keyword evidence="5" id="KW-0443">Lipid metabolism</keyword>
<comment type="catalytic activity">
    <reaction evidence="5">
        <text>a 1-acyl-sn-glycero-3-phosphate + an acyl-CoA = a 1,2-diacyl-sn-glycero-3-phosphate + CoA</text>
        <dbReference type="Rhea" id="RHEA:19709"/>
        <dbReference type="ChEBI" id="CHEBI:57287"/>
        <dbReference type="ChEBI" id="CHEBI:57970"/>
        <dbReference type="ChEBI" id="CHEBI:58342"/>
        <dbReference type="ChEBI" id="CHEBI:58608"/>
        <dbReference type="EC" id="2.3.1.51"/>
    </reaction>
</comment>
<dbReference type="CDD" id="cd07989">
    <property type="entry name" value="LPLAT_AGPAT-like"/>
    <property type="match status" value="1"/>
</dbReference>
<dbReference type="GO" id="GO:0006654">
    <property type="term" value="P:phosphatidic acid biosynthetic process"/>
    <property type="evidence" value="ECO:0007669"/>
    <property type="project" value="TreeGrafter"/>
</dbReference>
<dbReference type="Pfam" id="PF01553">
    <property type="entry name" value="Acyltransferase"/>
    <property type="match status" value="1"/>
</dbReference>
<feature type="transmembrane region" description="Helical" evidence="6">
    <location>
        <begin position="38"/>
        <end position="58"/>
    </location>
</feature>
<dbReference type="EC" id="2.3.1.51" evidence="5"/>
<evidence type="ECO:0000259" key="7">
    <source>
        <dbReference type="SMART" id="SM00563"/>
    </source>
</evidence>
<dbReference type="GO" id="GO:0016020">
    <property type="term" value="C:membrane"/>
    <property type="evidence" value="ECO:0007669"/>
    <property type="project" value="InterPro"/>
</dbReference>
<protein>
    <recommendedName>
        <fullName evidence="5">1-acyl-sn-glycerol-3-phosphate acyltransferase</fullName>
        <ecNumber evidence="5">2.3.1.51</ecNumber>
    </recommendedName>
</protein>
<evidence type="ECO:0000256" key="2">
    <source>
        <dbReference type="ARBA" id="ARBA00008655"/>
    </source>
</evidence>
<sequence length="298" mass="33722">MLYYLEPSWTWAGFLTFVTGTIALCYDMSPSFRYHFKFVMYVFTASVIALFVMPVAIFRPKNVRNSAMGAPFMQRISTLLGITWEVQGEEHLAKDFACIVVSNHQSILDVAGMMSVWPIMKKCAAVAKKEIVYIIPFGWIAYLAGTIFIDRAKSKECQALLSESAEAIHEKKIKMWIFPEGTRTKAPTLRKFKKGAFHLALQNKLPIVPVLFSPYTFINDEKKIFNSGKMITKVFPPIDTDKFSPEDVDKLMEITENLMNEEFQKLCAEVQKSQSGSSSSKNRTIFTWSPSAIGSQGN</sequence>
<accession>A0A8J2P3Y5</accession>
<evidence type="ECO:0000256" key="3">
    <source>
        <dbReference type="ARBA" id="ARBA00022679"/>
    </source>
</evidence>
<comment type="similarity">
    <text evidence="2 5">Belongs to the 1-acyl-sn-glycerol-3-phosphate acyltransferase family.</text>
</comment>
<dbReference type="EMBL" id="CAJVCH010189676">
    <property type="protein sequence ID" value="CAG7730144.1"/>
    <property type="molecule type" value="Genomic_DNA"/>
</dbReference>
<evidence type="ECO:0000313" key="8">
    <source>
        <dbReference type="EMBL" id="CAG7730144.1"/>
    </source>
</evidence>
<organism evidence="8 9">
    <name type="scientific">Allacma fusca</name>
    <dbReference type="NCBI Taxonomy" id="39272"/>
    <lineage>
        <taxon>Eukaryota</taxon>
        <taxon>Metazoa</taxon>
        <taxon>Ecdysozoa</taxon>
        <taxon>Arthropoda</taxon>
        <taxon>Hexapoda</taxon>
        <taxon>Collembola</taxon>
        <taxon>Symphypleona</taxon>
        <taxon>Sminthuridae</taxon>
        <taxon>Allacma</taxon>
    </lineage>
</organism>
<reference evidence="8" key="1">
    <citation type="submission" date="2021-06" db="EMBL/GenBank/DDBJ databases">
        <authorList>
            <person name="Hodson N. C."/>
            <person name="Mongue J. A."/>
            <person name="Jaron S. K."/>
        </authorList>
    </citation>
    <scope>NUCLEOTIDE SEQUENCE</scope>
</reference>
<evidence type="ECO:0000256" key="1">
    <source>
        <dbReference type="ARBA" id="ARBA00004728"/>
    </source>
</evidence>
<comment type="pathway">
    <text evidence="1">Phospholipid metabolism; CDP-diacylglycerol biosynthesis; CDP-diacylglycerol from sn-glycerol 3-phosphate: step 2/3.</text>
</comment>
<keyword evidence="5" id="KW-0594">Phospholipid biosynthesis</keyword>
<keyword evidence="6" id="KW-0812">Transmembrane</keyword>
<dbReference type="AlphaFoldDB" id="A0A8J2P3Y5"/>
<dbReference type="GO" id="GO:0005783">
    <property type="term" value="C:endoplasmic reticulum"/>
    <property type="evidence" value="ECO:0007669"/>
    <property type="project" value="TreeGrafter"/>
</dbReference>
<feature type="transmembrane region" description="Helical" evidence="6">
    <location>
        <begin position="131"/>
        <end position="149"/>
    </location>
</feature>
<keyword evidence="9" id="KW-1185">Reference proteome</keyword>
<evidence type="ECO:0000313" key="9">
    <source>
        <dbReference type="Proteomes" id="UP000708208"/>
    </source>
</evidence>
<evidence type="ECO:0000256" key="6">
    <source>
        <dbReference type="SAM" id="Phobius"/>
    </source>
</evidence>
<keyword evidence="6" id="KW-1133">Transmembrane helix</keyword>
<evidence type="ECO:0000256" key="4">
    <source>
        <dbReference type="ARBA" id="ARBA00023315"/>
    </source>
</evidence>
<keyword evidence="4 5" id="KW-0012">Acyltransferase</keyword>
<gene>
    <name evidence="8" type="ORF">AFUS01_LOCUS18811</name>
</gene>
<evidence type="ECO:0000256" key="5">
    <source>
        <dbReference type="RuleBase" id="RU361267"/>
    </source>
</evidence>
<proteinExistence type="inferred from homology"/>
<dbReference type="GO" id="GO:0003841">
    <property type="term" value="F:1-acylglycerol-3-phosphate O-acyltransferase activity"/>
    <property type="evidence" value="ECO:0007669"/>
    <property type="project" value="UniProtKB-UniRule"/>
</dbReference>